<dbReference type="Proteomes" id="UP000095286">
    <property type="component" value="Unplaced"/>
</dbReference>
<sequence>MLAVPFYVILIFAVQITLTKNRIISPEIPVDFRIKICSHQRHPFKSDIMLYFPEAVKFCASISTNKNKRSLDKDKQKTTFIEPIVKIVFNAINAEYSCDIQYTGYHQEYRFSPDLGFYTSCQHSIAQYISSLVEGKNTLFDVKNPSCPIQKLPQTAQQYQACDLLQHTWYQVSFHSQIRFETFKNRLYHKHSSNYTTSYIFKPDLMVTKSGNESEWLRSLINFNVHQTNCTTVKFLLQLDKDWPIPIVAIFDYKIRDANSLKYIRRIDNGTLIHWYNGEFEMIRDLRSHELCVQNSEKKCIPIDIGICKDIPYNYTFPNPNFSYDTSILHTDHFKPLIRTNCNPHIKFFVCSVFAPMCPVGLPQAVTSCKSVCEEIKRDCIKIFTDFDMQWPEVLDCSKFPEEPDLCMKPNPIEMSYQRTSDYLANTDTIFTKHVPTCPKDLINLDGGNANGSCAGKCHQDLLFNVKNKIDVQYWLFVFGAINVAVTFFTVLTFLIDKKRFRFPERSIFYIAACYMFYSVPYLYQLLYTYDDVACGSTTTGARYLIESGVENKLCVGTFLLTYYFSTAGALWWLALSITWYLSTGRKWVPEGIESCSNYLHLFAWGSSAILTLAVLVGNKVDAFELTGICSVGNSDPFALIGFIIVPKIVVLAGSIFIILGFSSMLGERDLFKQRGTDTSKLDKLLMKMGIYSLMFIGPMTVALACDVYHYYVLQEWFPSTFGCKQYGGAERGGCRRPQKPQYEVYLLGQCMQLIIGISTSIWIFSSKTCSSWKHLICRSKKKDCLIEKSGSKKIIMHNGNNQVFHPLLPNSNPPSIPQNGATTTNSVHYIPCTINSQGSKNGAWGTGKMV</sequence>
<organism evidence="1 2">
    <name type="scientific">Rhabditophanes sp. KR3021</name>
    <dbReference type="NCBI Taxonomy" id="114890"/>
    <lineage>
        <taxon>Eukaryota</taxon>
        <taxon>Metazoa</taxon>
        <taxon>Ecdysozoa</taxon>
        <taxon>Nematoda</taxon>
        <taxon>Chromadorea</taxon>
        <taxon>Rhabditida</taxon>
        <taxon>Tylenchina</taxon>
        <taxon>Panagrolaimomorpha</taxon>
        <taxon>Strongyloidoidea</taxon>
        <taxon>Alloionematidae</taxon>
        <taxon>Rhabditophanes</taxon>
    </lineage>
</organism>
<dbReference type="WBParaSite" id="RSKR_0000271200.1">
    <property type="protein sequence ID" value="RSKR_0000271200.1"/>
    <property type="gene ID" value="RSKR_0000271200"/>
</dbReference>
<proteinExistence type="predicted"/>
<protein>
    <submittedName>
        <fullName evidence="2">FZ domain-containing protein</fullName>
    </submittedName>
</protein>
<name>A0AC35TPQ7_9BILA</name>
<accession>A0AC35TPQ7</accession>
<evidence type="ECO:0000313" key="1">
    <source>
        <dbReference type="Proteomes" id="UP000095286"/>
    </source>
</evidence>
<evidence type="ECO:0000313" key="2">
    <source>
        <dbReference type="WBParaSite" id="RSKR_0000271200.1"/>
    </source>
</evidence>
<reference evidence="2" key="1">
    <citation type="submission" date="2016-11" db="UniProtKB">
        <authorList>
            <consortium name="WormBaseParasite"/>
        </authorList>
    </citation>
    <scope>IDENTIFICATION</scope>
    <source>
        <strain evidence="2">KR3021</strain>
    </source>
</reference>